<dbReference type="InterPro" id="IPR011049">
    <property type="entry name" value="Serralysin-like_metalloprot_C"/>
</dbReference>
<evidence type="ECO:0000313" key="3">
    <source>
        <dbReference type="EMBL" id="BCM84442.1"/>
    </source>
</evidence>
<dbReference type="KEGG" id="mind:mvi_29030"/>
<dbReference type="PRINTS" id="PR00313">
    <property type="entry name" value="CABNDNGRPT"/>
</dbReference>
<gene>
    <name evidence="3" type="ORF">mvi_29030</name>
</gene>
<keyword evidence="2" id="KW-0964">Secreted</keyword>
<accession>A0A8H8WU89</accession>
<dbReference type="Gene3D" id="2.150.10.10">
    <property type="entry name" value="Serralysin-like metalloprotease, C-terminal"/>
    <property type="match status" value="1"/>
</dbReference>
<dbReference type="GO" id="GO:0005509">
    <property type="term" value="F:calcium ion binding"/>
    <property type="evidence" value="ECO:0007669"/>
    <property type="project" value="InterPro"/>
</dbReference>
<organism evidence="3 4">
    <name type="scientific">Methylobacterium indicum</name>
    <dbReference type="NCBI Taxonomy" id="1775910"/>
    <lineage>
        <taxon>Bacteria</taxon>
        <taxon>Pseudomonadati</taxon>
        <taxon>Pseudomonadota</taxon>
        <taxon>Alphaproteobacteria</taxon>
        <taxon>Hyphomicrobiales</taxon>
        <taxon>Methylobacteriaceae</taxon>
        <taxon>Methylobacterium</taxon>
    </lineage>
</organism>
<dbReference type="InterPro" id="IPR029058">
    <property type="entry name" value="AB_hydrolase_fold"/>
</dbReference>
<dbReference type="EMBL" id="AP024145">
    <property type="protein sequence ID" value="BCM84442.1"/>
    <property type="molecule type" value="Genomic_DNA"/>
</dbReference>
<protein>
    <submittedName>
        <fullName evidence="3">Uncharacterized protein</fullName>
    </submittedName>
</protein>
<name>A0A8H8WU89_9HYPH</name>
<reference evidence="3" key="1">
    <citation type="submission" date="2020-11" db="EMBL/GenBank/DDBJ databases">
        <title>Complete genome sequence of a novel pathogenic Methylobacterium strain isolated from rice in Vietnam.</title>
        <authorList>
            <person name="Lai K."/>
            <person name="Okazaki S."/>
            <person name="Higashi K."/>
            <person name="Mori H."/>
            <person name="Toyoda A."/>
            <person name="Kurokawa K."/>
        </authorList>
    </citation>
    <scope>NUCLEOTIDE SEQUENCE</scope>
    <source>
        <strain evidence="3">VL1</strain>
    </source>
</reference>
<sequence>MGMFDYRRYSAAESAELANTSFGLAVFGQLQPIYESQIGSLAKALGQAMPPGVTANQINVALPAGWSDVGPAALGLGPDAVDRDGYYIIESPLTGRTYSGAQAKVYEERDAHGQVTRLSVTFAGTNSPVDLADYTQLNSGEIAPNMNPLLTAVRDYALGNGLTADDVIVTGYSLGAAYTNVMAKYANTLAGGFFADSNYIAHAVPYTYEGDDRVLNIGYENDVVHRTAGDFDSLGEAVQASSGMMGQDYALKSSTDNLILFGDDYANPAWPYGPFALYNIPGGWAAHVAGLTTDAVARITQSAFYGETARDSLVIVSNLTGATRGVTWVEDVQRPSDRHDHVGDSAFLIGSQYGDRLRGNVGNDYIDAMAGDDTIRPGDGQNRIEGGSGTDTLEVSGTMRDWSVSRLADGTTAFFSTSYGLDIVSGVEQVTFLDAGLVGQGRSYAIESDRLEDLTWNGSLAFLDQDVAYTPAWQGTAGNDTLTGSRVFGLAGNDVLTGTRSSDLLSGGAGDDRLDGRGGNDAIYGGEGNDVLTGGGGRDLLNGGLGDDLFVVDARQSGRVTIEDFRLSDVEQDRIRIVGSTIRSDAELRRHGEQTADGLLLHLGASDLLIEHATWSTLTPGTVSFG</sequence>
<dbReference type="PANTHER" id="PTHR38340:SF1">
    <property type="entry name" value="S-LAYER PROTEIN"/>
    <property type="match status" value="1"/>
</dbReference>
<comment type="subcellular location">
    <subcellularLocation>
        <location evidence="1">Secreted</location>
    </subcellularLocation>
</comment>
<dbReference type="AlphaFoldDB" id="A0A8H8WU89"/>
<dbReference type="Pfam" id="PF00353">
    <property type="entry name" value="HemolysinCabind"/>
    <property type="match status" value="3"/>
</dbReference>
<evidence type="ECO:0000256" key="1">
    <source>
        <dbReference type="ARBA" id="ARBA00004613"/>
    </source>
</evidence>
<dbReference type="InterPro" id="IPR018511">
    <property type="entry name" value="Hemolysin-typ_Ca-bd_CS"/>
</dbReference>
<dbReference type="InterPro" id="IPR050557">
    <property type="entry name" value="RTX_toxin/Mannuronan_C5-epim"/>
</dbReference>
<dbReference type="PANTHER" id="PTHR38340">
    <property type="entry name" value="S-LAYER PROTEIN"/>
    <property type="match status" value="1"/>
</dbReference>
<dbReference type="GO" id="GO:0005576">
    <property type="term" value="C:extracellular region"/>
    <property type="evidence" value="ECO:0007669"/>
    <property type="project" value="UniProtKB-SubCell"/>
</dbReference>
<dbReference type="PROSITE" id="PS00330">
    <property type="entry name" value="HEMOLYSIN_CALCIUM"/>
    <property type="match status" value="3"/>
</dbReference>
<dbReference type="Proteomes" id="UP000663508">
    <property type="component" value="Chromosome"/>
</dbReference>
<dbReference type="InterPro" id="IPR001343">
    <property type="entry name" value="Hemolysn_Ca-bd"/>
</dbReference>
<dbReference type="Gene3D" id="3.40.50.1820">
    <property type="entry name" value="alpha/beta hydrolase"/>
    <property type="match status" value="1"/>
</dbReference>
<proteinExistence type="predicted"/>
<dbReference type="SUPFAM" id="SSF51120">
    <property type="entry name" value="beta-Roll"/>
    <property type="match status" value="2"/>
</dbReference>
<evidence type="ECO:0000256" key="2">
    <source>
        <dbReference type="ARBA" id="ARBA00022525"/>
    </source>
</evidence>
<evidence type="ECO:0000313" key="4">
    <source>
        <dbReference type="Proteomes" id="UP000663508"/>
    </source>
</evidence>